<comment type="caution">
    <text evidence="2">The sequence shown here is derived from an EMBL/GenBank/DDBJ whole genome shotgun (WGS) entry which is preliminary data.</text>
</comment>
<keyword evidence="3" id="KW-1185">Reference proteome</keyword>
<dbReference type="EMBL" id="CAJNDS010002401">
    <property type="protein sequence ID" value="CAE7460795.1"/>
    <property type="molecule type" value="Genomic_DNA"/>
</dbReference>
<keyword evidence="1" id="KW-1133">Transmembrane helix</keyword>
<feature type="transmembrane region" description="Helical" evidence="1">
    <location>
        <begin position="344"/>
        <end position="375"/>
    </location>
</feature>
<name>A0A812S0Y0_9DINO</name>
<dbReference type="AlphaFoldDB" id="A0A812S0Y0"/>
<evidence type="ECO:0000313" key="3">
    <source>
        <dbReference type="Proteomes" id="UP000604046"/>
    </source>
</evidence>
<keyword evidence="1" id="KW-0812">Transmembrane</keyword>
<feature type="transmembrane region" description="Helical" evidence="1">
    <location>
        <begin position="126"/>
        <end position="149"/>
    </location>
</feature>
<feature type="transmembrane region" description="Helical" evidence="1">
    <location>
        <begin position="64"/>
        <end position="85"/>
    </location>
</feature>
<proteinExistence type="predicted"/>
<sequence length="821" mass="89687">MKRIVSCLSFSFSSQIPVAAVSFQVGSSYAALAFAILCLLLGVAFLYVVLVMDAERSTQPGHTFVGVVAATQLLTLIQQLVVVSRLGIEWEEPLSEILASLSVFGLNFDVLSVSCVASLSPVPEYVLTVSATPILACVALVLHLSAIALKRYLGHGLKVRLDMSQLLRTVGSLVSILFISIFTALVTPFQCNSHPNGRMTIQEYGSVYCNWQGFHLQMCMIGAVACLMPLCFLTVCIWALQSCTYIICFELPKRLRRADATYFRACSFLWVRFRPGAERFAIFILCRNALMVVCPLLPSLFVKLVVMNILLYSSLITMTLSQPWRVVLYMALMFVGNDVDATGLVTATAIALVFIAMMAFAIAITMMYGLVLYVVRQNRKPWRFFISHHKRAAGSFARLLKIQLQQRGSGNVFLDTDDLRDLTELFGFVRDTETFVILASPGVLGRKWCVGEIVTAKLHDVHSVMVRWPNFTDPNAATYENLSFAIPGVEALTAHSISLEDVAKALRWMRTLESIPFPHSLDLQSIGKLCDALTGTVSSRSERTSRPDCVILVDPANQEAVAAAYVLFELLRMNKSFRLSPLVLKEGDDIPDGASKALLICSTGCFHSGVLASWLIRITANSPTILPIIAEPDFAVPTEPKSAVAAVAGAFTDAEMATYAEAVGGIFQEIASVLAPQSYSSTQEDLDLRVKQIAFRLQSKGSRLRLTELRDDSLRGEAGEVTDATGDTCWAWAALYGLRFAVDGFWSGPTNQECSTFNKNGVAPVTDSATCRTACQTAEGLREINGQLQDWKGSSGSGKCECVTDANGNRRTACQDSGYSA</sequence>
<feature type="transmembrane region" description="Helical" evidence="1">
    <location>
        <begin position="30"/>
        <end position="52"/>
    </location>
</feature>
<dbReference type="SUPFAM" id="SSF52200">
    <property type="entry name" value="Toll/Interleukin receptor TIR domain"/>
    <property type="match status" value="1"/>
</dbReference>
<dbReference type="Gene3D" id="3.40.50.10140">
    <property type="entry name" value="Toll/interleukin-1 receptor homology (TIR) domain"/>
    <property type="match status" value="1"/>
</dbReference>
<feature type="transmembrane region" description="Helical" evidence="1">
    <location>
        <begin position="169"/>
        <end position="189"/>
    </location>
</feature>
<accession>A0A812S0Y0</accession>
<reference evidence="2" key="1">
    <citation type="submission" date="2021-02" db="EMBL/GenBank/DDBJ databases">
        <authorList>
            <person name="Dougan E. K."/>
            <person name="Rhodes N."/>
            <person name="Thang M."/>
            <person name="Chan C."/>
        </authorList>
    </citation>
    <scope>NUCLEOTIDE SEQUENCE</scope>
</reference>
<dbReference type="InterPro" id="IPR035897">
    <property type="entry name" value="Toll_tir_struct_dom_sf"/>
</dbReference>
<feature type="transmembrane region" description="Helical" evidence="1">
    <location>
        <begin position="280"/>
        <end position="302"/>
    </location>
</feature>
<dbReference type="Proteomes" id="UP000604046">
    <property type="component" value="Unassembled WGS sequence"/>
</dbReference>
<evidence type="ECO:0000256" key="1">
    <source>
        <dbReference type="SAM" id="Phobius"/>
    </source>
</evidence>
<protein>
    <submittedName>
        <fullName evidence="2">RPS6 protein</fullName>
    </submittedName>
</protein>
<organism evidence="2 3">
    <name type="scientific">Symbiodinium natans</name>
    <dbReference type="NCBI Taxonomy" id="878477"/>
    <lineage>
        <taxon>Eukaryota</taxon>
        <taxon>Sar</taxon>
        <taxon>Alveolata</taxon>
        <taxon>Dinophyceae</taxon>
        <taxon>Suessiales</taxon>
        <taxon>Symbiodiniaceae</taxon>
        <taxon>Symbiodinium</taxon>
    </lineage>
</organism>
<evidence type="ECO:0000313" key="2">
    <source>
        <dbReference type="EMBL" id="CAE7460795.1"/>
    </source>
</evidence>
<gene>
    <name evidence="2" type="primary">RPS6</name>
    <name evidence="2" type="ORF">SNAT2548_LOCUS25590</name>
</gene>
<feature type="transmembrane region" description="Helical" evidence="1">
    <location>
        <begin position="221"/>
        <end position="247"/>
    </location>
</feature>
<keyword evidence="1" id="KW-0472">Membrane</keyword>